<evidence type="ECO:0000256" key="1">
    <source>
        <dbReference type="ARBA" id="ARBA00004514"/>
    </source>
</evidence>
<evidence type="ECO:0000256" key="10">
    <source>
        <dbReference type="SAM" id="MobiDB-lite"/>
    </source>
</evidence>
<keyword evidence="5" id="KW-0648">Protein biosynthesis</keyword>
<reference evidence="11" key="2">
    <citation type="submission" date="2010-07" db="EMBL/GenBank/DDBJ databases">
        <authorList>
            <consortium name="The Broad Institute Genome Sequencing Platform"/>
            <consortium name="Broad Institute Genome Sequencing Center for Infectious Disease"/>
            <person name="Ma L.-J."/>
            <person name="Dead R."/>
            <person name="Young S."/>
            <person name="Zeng Q."/>
            <person name="Koehrsen M."/>
            <person name="Alvarado L."/>
            <person name="Berlin A."/>
            <person name="Chapman S.B."/>
            <person name="Chen Z."/>
            <person name="Freedman E."/>
            <person name="Gellesch M."/>
            <person name="Goldberg J."/>
            <person name="Griggs A."/>
            <person name="Gujja S."/>
            <person name="Heilman E.R."/>
            <person name="Heiman D."/>
            <person name="Hepburn T."/>
            <person name="Howarth C."/>
            <person name="Jen D."/>
            <person name="Larson L."/>
            <person name="Mehta T."/>
            <person name="Neiman D."/>
            <person name="Pearson M."/>
            <person name="Roberts A."/>
            <person name="Saif S."/>
            <person name="Shea T."/>
            <person name="Shenoy N."/>
            <person name="Sisk P."/>
            <person name="Stolte C."/>
            <person name="Sykes S."/>
            <person name="Walk T."/>
            <person name="White J."/>
            <person name="Yandava C."/>
            <person name="Haas B."/>
            <person name="Nusbaum C."/>
            <person name="Birren B."/>
        </authorList>
    </citation>
    <scope>NUCLEOTIDE SEQUENCE</scope>
    <source>
        <strain evidence="11">R3-111a-1</strain>
    </source>
</reference>
<feature type="compositionally biased region" description="Low complexity" evidence="10">
    <location>
        <begin position="126"/>
        <end position="150"/>
    </location>
</feature>
<reference evidence="11" key="3">
    <citation type="submission" date="2010-09" db="EMBL/GenBank/DDBJ databases">
        <title>Annotation of Gaeumannomyces graminis var. tritici R3-111a-1.</title>
        <authorList>
            <consortium name="The Broad Institute Genome Sequencing Platform"/>
            <person name="Ma L.-J."/>
            <person name="Dead R."/>
            <person name="Young S.K."/>
            <person name="Zeng Q."/>
            <person name="Gargeya S."/>
            <person name="Fitzgerald M."/>
            <person name="Haas B."/>
            <person name="Abouelleil A."/>
            <person name="Alvarado L."/>
            <person name="Arachchi H.M."/>
            <person name="Berlin A."/>
            <person name="Brown A."/>
            <person name="Chapman S.B."/>
            <person name="Chen Z."/>
            <person name="Dunbar C."/>
            <person name="Freedman E."/>
            <person name="Gearin G."/>
            <person name="Gellesch M."/>
            <person name="Goldberg J."/>
            <person name="Griggs A."/>
            <person name="Gujja S."/>
            <person name="Heiman D."/>
            <person name="Howarth C."/>
            <person name="Larson L."/>
            <person name="Lui A."/>
            <person name="MacDonald P.J.P."/>
            <person name="Mehta T."/>
            <person name="Montmayeur A."/>
            <person name="Murphy C."/>
            <person name="Neiman D."/>
            <person name="Pearson M."/>
            <person name="Priest M."/>
            <person name="Roberts A."/>
            <person name="Saif S."/>
            <person name="Shea T."/>
            <person name="Shenoy N."/>
            <person name="Sisk P."/>
            <person name="Stolte C."/>
            <person name="Sykes S."/>
            <person name="Yandava C."/>
            <person name="Wortman J."/>
            <person name="Nusbaum C."/>
            <person name="Birren B."/>
        </authorList>
    </citation>
    <scope>NUCLEOTIDE SEQUENCE</scope>
    <source>
        <strain evidence="11">R3-111a-1</strain>
    </source>
</reference>
<dbReference type="EMBL" id="GL385398">
    <property type="protein sequence ID" value="EJT74064.1"/>
    <property type="molecule type" value="Genomic_DNA"/>
</dbReference>
<evidence type="ECO:0000256" key="6">
    <source>
        <dbReference type="ARBA" id="ARBA00044147"/>
    </source>
</evidence>
<dbReference type="RefSeq" id="XP_009224008.1">
    <property type="nucleotide sequence ID" value="XM_009225744.1"/>
</dbReference>
<evidence type="ECO:0000313" key="11">
    <source>
        <dbReference type="EMBL" id="EJT74064.1"/>
    </source>
</evidence>
<evidence type="ECO:0000313" key="13">
    <source>
        <dbReference type="Proteomes" id="UP000006039"/>
    </source>
</evidence>
<feature type="region of interest" description="Disordered" evidence="10">
    <location>
        <begin position="1"/>
        <end position="158"/>
    </location>
</feature>
<evidence type="ECO:0000256" key="2">
    <source>
        <dbReference type="ARBA" id="ARBA00007251"/>
    </source>
</evidence>
<keyword evidence="3" id="KW-0963">Cytoplasm</keyword>
<accession>J3P322</accession>
<dbReference type="InterPro" id="IPR037171">
    <property type="entry name" value="NagB/RpiA_transferase-like"/>
</dbReference>
<feature type="compositionally biased region" description="Low complexity" evidence="10">
    <location>
        <begin position="31"/>
        <end position="60"/>
    </location>
</feature>
<dbReference type="AlphaFoldDB" id="J3P322"/>
<organism evidence="11">
    <name type="scientific">Gaeumannomyces tritici (strain R3-111a-1)</name>
    <name type="common">Wheat and barley take-all root rot fungus</name>
    <name type="synonym">Gaeumannomyces graminis var. tritici</name>
    <dbReference type="NCBI Taxonomy" id="644352"/>
    <lineage>
        <taxon>Eukaryota</taxon>
        <taxon>Fungi</taxon>
        <taxon>Dikarya</taxon>
        <taxon>Ascomycota</taxon>
        <taxon>Pezizomycotina</taxon>
        <taxon>Sordariomycetes</taxon>
        <taxon>Sordariomycetidae</taxon>
        <taxon>Magnaporthales</taxon>
        <taxon>Magnaporthaceae</taxon>
        <taxon>Gaeumannomyces</taxon>
    </lineage>
</organism>
<dbReference type="HOGENOM" id="CLU_016218_3_1_1"/>
<dbReference type="InterPro" id="IPR000649">
    <property type="entry name" value="IF-2B-related"/>
</dbReference>
<evidence type="ECO:0000256" key="5">
    <source>
        <dbReference type="ARBA" id="ARBA00022917"/>
    </source>
</evidence>
<evidence type="ECO:0000256" key="4">
    <source>
        <dbReference type="ARBA" id="ARBA00022540"/>
    </source>
</evidence>
<protein>
    <recommendedName>
        <fullName evidence="6">Translation initiation factor eIF2B subunit delta</fullName>
    </recommendedName>
    <alternativeName>
        <fullName evidence="7">eIF2B GDP-GTP exchange factor subunit delta</fullName>
    </alternativeName>
</protein>
<sequence>MSAVAPTGPTPETVQEKTPSVEKTVPSTEKPVAAAAAPAALGGTSGAPAVPAKKQSAAAEAKAKKQAEKAARRAQAIAAKTGPPGAGGPAPAADAPGGAAQPSQQGEGGKGGGKTKAKQEGGGATGASSSAQSGRGKPAASGAKSGALAPQADKEKKREAKPLVPACFAHIPVAKRIALPDVDRDVHPTVLALGQQMATFTLRENMDRLKGTLLAFKEVLRSYEAPAGNAFSRHFVPHVLNPQIEYLAACRPMCFAMGNAIRMIKTHVSGLDIDTSDKQAVESLCETIDTFIEEKVHYAEVIVTKNAAAMIADGDVVLTYGHHRLVRKAIQLARAAGRRFSVVVVEDPWGSGRDLAKLLRGGELLGVSYVPCLVELGSVLRAGTKVMLGVESVFANGTLYAPAGTSDVAAAASALALPVVALCESINVDRDRVAVEPLTYNEVDPDRCSEASFRLLFDTTREKHVSVLVTEYETETGNAPSASVLAILKKQEDPN</sequence>
<comment type="subunit">
    <text evidence="8">Component of the translation initiation factor 2B (eIF2B) complex which is a heterodecamer of two sets of five different subunits: alpha, beta, gamma, delta and epsilon. Subunits alpha, beta and delta comprise a regulatory subcomplex and subunits epsilon and gamma comprise a catalytic subcomplex. Within the complex, the hexameric regulatory complex resides at the center, with the two heterodimeric catalytic subcomplexes bound on opposite sides.</text>
</comment>
<feature type="compositionally biased region" description="Basic and acidic residues" evidence="10">
    <location>
        <begin position="61"/>
        <end position="71"/>
    </location>
</feature>
<dbReference type="OrthoDB" id="10254737at2759"/>
<reference evidence="13" key="1">
    <citation type="submission" date="2010-07" db="EMBL/GenBank/DDBJ databases">
        <title>The genome sequence of Gaeumannomyces graminis var. tritici strain R3-111a-1.</title>
        <authorList>
            <consortium name="The Broad Institute Genome Sequencing Platform"/>
            <person name="Ma L.-J."/>
            <person name="Dead R."/>
            <person name="Young S."/>
            <person name="Zeng Q."/>
            <person name="Koehrsen M."/>
            <person name="Alvarado L."/>
            <person name="Berlin A."/>
            <person name="Chapman S.B."/>
            <person name="Chen Z."/>
            <person name="Freedman E."/>
            <person name="Gellesch M."/>
            <person name="Goldberg J."/>
            <person name="Griggs A."/>
            <person name="Gujja S."/>
            <person name="Heilman E.R."/>
            <person name="Heiman D."/>
            <person name="Hepburn T."/>
            <person name="Howarth C."/>
            <person name="Jen D."/>
            <person name="Larson L."/>
            <person name="Mehta T."/>
            <person name="Neiman D."/>
            <person name="Pearson M."/>
            <person name="Roberts A."/>
            <person name="Saif S."/>
            <person name="Shea T."/>
            <person name="Shenoy N."/>
            <person name="Sisk P."/>
            <person name="Stolte C."/>
            <person name="Sykes S."/>
            <person name="Walk T."/>
            <person name="White J."/>
            <person name="Yandava C."/>
            <person name="Haas B."/>
            <person name="Nusbaum C."/>
            <person name="Birren B."/>
        </authorList>
    </citation>
    <scope>NUCLEOTIDE SEQUENCE [LARGE SCALE GENOMIC DNA]</scope>
    <source>
        <strain evidence="13">R3-111a-1</strain>
    </source>
</reference>
<reference evidence="12" key="5">
    <citation type="submission" date="2018-04" db="UniProtKB">
        <authorList>
            <consortium name="EnsemblFungi"/>
        </authorList>
    </citation>
    <scope>IDENTIFICATION</scope>
    <source>
        <strain evidence="12">R3-111a-1</strain>
    </source>
</reference>
<dbReference type="EnsemblFungi" id="EJT74064">
    <property type="protein sequence ID" value="EJT74064"/>
    <property type="gene ID" value="GGTG_07913"/>
</dbReference>
<dbReference type="Gene3D" id="3.40.50.10470">
    <property type="entry name" value="Translation initiation factor eif-2b, domain 2"/>
    <property type="match status" value="1"/>
</dbReference>
<evidence type="ECO:0000313" key="12">
    <source>
        <dbReference type="EnsemblFungi" id="EJT74064"/>
    </source>
</evidence>
<reference evidence="12" key="4">
    <citation type="journal article" date="2015" name="G3 (Bethesda)">
        <title>Genome sequences of three phytopathogenic species of the Magnaporthaceae family of fungi.</title>
        <authorList>
            <person name="Okagaki L.H."/>
            <person name="Nunes C.C."/>
            <person name="Sailsbery J."/>
            <person name="Clay B."/>
            <person name="Brown D."/>
            <person name="John T."/>
            <person name="Oh Y."/>
            <person name="Young N."/>
            <person name="Fitzgerald M."/>
            <person name="Haas B.J."/>
            <person name="Zeng Q."/>
            <person name="Young S."/>
            <person name="Adiconis X."/>
            <person name="Fan L."/>
            <person name="Levin J.Z."/>
            <person name="Mitchell T.K."/>
            <person name="Okubara P.A."/>
            <person name="Farman M.L."/>
            <person name="Kohn L.M."/>
            <person name="Birren B."/>
            <person name="Ma L.-J."/>
            <person name="Dean R.A."/>
        </authorList>
    </citation>
    <scope>NUCLEOTIDE SEQUENCE</scope>
    <source>
        <strain evidence="12">R3-111a-1</strain>
    </source>
</reference>
<gene>
    <name evidence="12" type="primary">20348371</name>
    <name evidence="11" type="ORF">GGTG_07913</name>
</gene>
<comment type="subcellular location">
    <subcellularLocation>
        <location evidence="1">Cytoplasm</location>
        <location evidence="1">Cytosol</location>
    </subcellularLocation>
</comment>
<feature type="compositionally biased region" description="Gly residues" evidence="10">
    <location>
        <begin position="106"/>
        <end position="125"/>
    </location>
</feature>
<dbReference type="STRING" id="644352.J3P322"/>
<dbReference type="SUPFAM" id="SSF100950">
    <property type="entry name" value="NagB/RpiA/CoA transferase-like"/>
    <property type="match status" value="1"/>
</dbReference>
<comment type="similarity">
    <text evidence="2 9">Belongs to the eIF-2B alpha/beta/delta subunits family.</text>
</comment>
<dbReference type="GO" id="GO:0005829">
    <property type="term" value="C:cytosol"/>
    <property type="evidence" value="ECO:0007669"/>
    <property type="project" value="UniProtKB-SubCell"/>
</dbReference>
<evidence type="ECO:0000256" key="3">
    <source>
        <dbReference type="ARBA" id="ARBA00022490"/>
    </source>
</evidence>
<evidence type="ECO:0000256" key="8">
    <source>
        <dbReference type="ARBA" id="ARBA00046432"/>
    </source>
</evidence>
<name>J3P322_GAET3</name>
<dbReference type="PANTHER" id="PTHR10233:SF14">
    <property type="entry name" value="TRANSLATION INITIATION FACTOR EIF-2B SUBUNIT DELTA"/>
    <property type="match status" value="1"/>
</dbReference>
<evidence type="ECO:0000256" key="9">
    <source>
        <dbReference type="RuleBase" id="RU003814"/>
    </source>
</evidence>
<dbReference type="GeneID" id="20348371"/>
<dbReference type="eggNOG" id="KOG1467">
    <property type="taxonomic scope" value="Eukaryota"/>
</dbReference>
<dbReference type="Pfam" id="PF01008">
    <property type="entry name" value="IF-2B"/>
    <property type="match status" value="1"/>
</dbReference>
<keyword evidence="4" id="KW-0396">Initiation factor</keyword>
<dbReference type="VEuPathDB" id="FungiDB:GGTG_07913"/>
<dbReference type="Proteomes" id="UP000006039">
    <property type="component" value="Unassembled WGS sequence"/>
</dbReference>
<dbReference type="PANTHER" id="PTHR10233">
    <property type="entry name" value="TRANSLATION INITIATION FACTOR EIF-2B"/>
    <property type="match status" value="1"/>
</dbReference>
<keyword evidence="13" id="KW-1185">Reference proteome</keyword>
<dbReference type="GO" id="GO:0003743">
    <property type="term" value="F:translation initiation factor activity"/>
    <property type="evidence" value="ECO:0007669"/>
    <property type="project" value="UniProtKB-KW"/>
</dbReference>
<dbReference type="InterPro" id="IPR042529">
    <property type="entry name" value="IF_2B-like_C"/>
</dbReference>
<evidence type="ECO:0000256" key="7">
    <source>
        <dbReference type="ARBA" id="ARBA00044356"/>
    </source>
</evidence>
<proteinExistence type="inferred from homology"/>
<feature type="compositionally biased region" description="Low complexity" evidence="10">
    <location>
        <begin position="73"/>
        <end position="105"/>
    </location>
</feature>